<dbReference type="RefSeq" id="XP_033367140.1">
    <property type="nucleotide sequence ID" value="XM_033511249.1"/>
</dbReference>
<reference evidence="4" key="1">
    <citation type="submission" date="2025-08" db="UniProtKB">
        <authorList>
            <consortium name="RefSeq"/>
        </authorList>
    </citation>
    <scope>IDENTIFICATION</scope>
    <source>
        <tissue evidence="4">Muscle</tissue>
    </source>
</reference>
<keyword evidence="2" id="KW-0732">Signal</keyword>
<feature type="signal peptide" evidence="2">
    <location>
        <begin position="1"/>
        <end position="19"/>
    </location>
</feature>
<proteinExistence type="predicted"/>
<protein>
    <submittedName>
        <fullName evidence="4">Cell wall protein DAN4-like</fullName>
    </submittedName>
</protein>
<accession>A0A6J3LPP6</accession>
<dbReference type="GeneID" id="117243607"/>
<feature type="compositionally biased region" description="Low complexity" evidence="1">
    <location>
        <begin position="116"/>
        <end position="147"/>
    </location>
</feature>
<evidence type="ECO:0000313" key="4">
    <source>
        <dbReference type="RefSeq" id="XP_033367140.1"/>
    </source>
</evidence>
<organism evidence="3 4">
    <name type="scientific">Bombus vosnesenskii</name>
    <dbReference type="NCBI Taxonomy" id="207650"/>
    <lineage>
        <taxon>Eukaryota</taxon>
        <taxon>Metazoa</taxon>
        <taxon>Ecdysozoa</taxon>
        <taxon>Arthropoda</taxon>
        <taxon>Hexapoda</taxon>
        <taxon>Insecta</taxon>
        <taxon>Pterygota</taxon>
        <taxon>Neoptera</taxon>
        <taxon>Endopterygota</taxon>
        <taxon>Hymenoptera</taxon>
        <taxon>Apocrita</taxon>
        <taxon>Aculeata</taxon>
        <taxon>Apoidea</taxon>
        <taxon>Anthophila</taxon>
        <taxon>Apidae</taxon>
        <taxon>Bombus</taxon>
        <taxon>Pyrobombus</taxon>
    </lineage>
</organism>
<keyword evidence="3" id="KW-1185">Reference proteome</keyword>
<dbReference type="Proteomes" id="UP000504631">
    <property type="component" value="Unplaced"/>
</dbReference>
<dbReference type="AlphaFoldDB" id="A0A6J3LPP6"/>
<feature type="chain" id="PRO_5026858843" evidence="2">
    <location>
        <begin position="20"/>
        <end position="201"/>
    </location>
</feature>
<evidence type="ECO:0000313" key="3">
    <source>
        <dbReference type="Proteomes" id="UP000504631"/>
    </source>
</evidence>
<evidence type="ECO:0000256" key="1">
    <source>
        <dbReference type="SAM" id="MobiDB-lite"/>
    </source>
</evidence>
<name>A0A6J3LPP6_9HYME</name>
<feature type="region of interest" description="Disordered" evidence="1">
    <location>
        <begin position="115"/>
        <end position="147"/>
    </location>
</feature>
<gene>
    <name evidence="4" type="primary">LOC117243607</name>
</gene>
<sequence>MRALVFLFACLSLFAFAWGNNLILGRRLLGDVLVESLPIFKPPVPGVSHTATINITAPPGYVISFVSAINRNPRVVHIRPTKGYIGQDSMILLATGRPGWALAMKVTAFAIRSKHPSTTTTSTTSSTTTSTQSTTTSTKPTTTSTQSTITYTIPTTTSTQSTTIFTKPPTKDTQSTITSTEPATRDYIVKLLAPWKLNTYE</sequence>
<dbReference type="KEGG" id="bvk:117243607"/>
<evidence type="ECO:0000256" key="2">
    <source>
        <dbReference type="SAM" id="SignalP"/>
    </source>
</evidence>